<gene>
    <name evidence="1" type="ORF">RJT34_23075</name>
</gene>
<name>A0AAN9FS51_CLITE</name>
<evidence type="ECO:0000313" key="2">
    <source>
        <dbReference type="Proteomes" id="UP001359559"/>
    </source>
</evidence>
<keyword evidence="2" id="KW-1185">Reference proteome</keyword>
<evidence type="ECO:0000313" key="1">
    <source>
        <dbReference type="EMBL" id="KAK7278053.1"/>
    </source>
</evidence>
<dbReference type="AlphaFoldDB" id="A0AAN9FS51"/>
<sequence>MIKHPIPQQTFHRVITLKGGSYGQNLLPDLRIEFGFTSSRTKIDCRNWNGKFNCFYFKNREVLLIPGP</sequence>
<accession>A0AAN9FS51</accession>
<dbReference type="Proteomes" id="UP001359559">
    <property type="component" value="Unassembled WGS sequence"/>
</dbReference>
<organism evidence="1 2">
    <name type="scientific">Clitoria ternatea</name>
    <name type="common">Butterfly pea</name>
    <dbReference type="NCBI Taxonomy" id="43366"/>
    <lineage>
        <taxon>Eukaryota</taxon>
        <taxon>Viridiplantae</taxon>
        <taxon>Streptophyta</taxon>
        <taxon>Embryophyta</taxon>
        <taxon>Tracheophyta</taxon>
        <taxon>Spermatophyta</taxon>
        <taxon>Magnoliopsida</taxon>
        <taxon>eudicotyledons</taxon>
        <taxon>Gunneridae</taxon>
        <taxon>Pentapetalae</taxon>
        <taxon>rosids</taxon>
        <taxon>fabids</taxon>
        <taxon>Fabales</taxon>
        <taxon>Fabaceae</taxon>
        <taxon>Papilionoideae</taxon>
        <taxon>50 kb inversion clade</taxon>
        <taxon>NPAAA clade</taxon>
        <taxon>indigoferoid/millettioid clade</taxon>
        <taxon>Phaseoleae</taxon>
        <taxon>Clitoria</taxon>
    </lineage>
</organism>
<reference evidence="1 2" key="1">
    <citation type="submission" date="2024-01" db="EMBL/GenBank/DDBJ databases">
        <title>The genomes of 5 underutilized Papilionoideae crops provide insights into root nodulation and disease resistance.</title>
        <authorList>
            <person name="Yuan L."/>
        </authorList>
    </citation>
    <scope>NUCLEOTIDE SEQUENCE [LARGE SCALE GENOMIC DNA]</scope>
    <source>
        <strain evidence="1">LY-2023</strain>
        <tissue evidence="1">Leaf</tissue>
    </source>
</reference>
<comment type="caution">
    <text evidence="1">The sequence shown here is derived from an EMBL/GenBank/DDBJ whole genome shotgun (WGS) entry which is preliminary data.</text>
</comment>
<protein>
    <submittedName>
        <fullName evidence="1">Uncharacterized protein</fullName>
    </submittedName>
</protein>
<dbReference type="EMBL" id="JAYKXN010000006">
    <property type="protein sequence ID" value="KAK7278053.1"/>
    <property type="molecule type" value="Genomic_DNA"/>
</dbReference>
<proteinExistence type="predicted"/>